<keyword evidence="3" id="KW-1185">Reference proteome</keyword>
<dbReference type="InterPro" id="IPR040119">
    <property type="entry name" value="C10orf67-like"/>
</dbReference>
<dbReference type="PANTHER" id="PTHR22382:SF7">
    <property type="entry name" value="RIKEN CDNA 4921504E06 GENE"/>
    <property type="match status" value="1"/>
</dbReference>
<evidence type="ECO:0000259" key="2">
    <source>
        <dbReference type="Pfam" id="PF15821"/>
    </source>
</evidence>
<dbReference type="Pfam" id="PF15821">
    <property type="entry name" value="DUF4709"/>
    <property type="match status" value="1"/>
</dbReference>
<feature type="coiled-coil region" evidence="1">
    <location>
        <begin position="162"/>
        <end position="259"/>
    </location>
</feature>
<dbReference type="PANTHER" id="PTHR22382">
    <property type="entry name" value="RIKEN CDNA 4921504E06 GENE"/>
    <property type="match status" value="1"/>
</dbReference>
<dbReference type="RefSeq" id="XP_031419179.1">
    <property type="nucleotide sequence ID" value="XM_031563319.2"/>
</dbReference>
<gene>
    <name evidence="4" type="primary">c25h10orf67</name>
</gene>
<dbReference type="CTD" id="116219648"/>
<evidence type="ECO:0000313" key="3">
    <source>
        <dbReference type="Proteomes" id="UP000515152"/>
    </source>
</evidence>
<keyword evidence="1" id="KW-0175">Coiled coil</keyword>
<dbReference type="KEGG" id="char:116219648"/>
<dbReference type="OrthoDB" id="10027521at2759"/>
<evidence type="ECO:0000256" key="1">
    <source>
        <dbReference type="SAM" id="Coils"/>
    </source>
</evidence>
<feature type="domain" description="DUF4709" evidence="2">
    <location>
        <begin position="24"/>
        <end position="131"/>
    </location>
</feature>
<organism evidence="3 4">
    <name type="scientific">Clupea harengus</name>
    <name type="common">Atlantic herring</name>
    <dbReference type="NCBI Taxonomy" id="7950"/>
    <lineage>
        <taxon>Eukaryota</taxon>
        <taxon>Metazoa</taxon>
        <taxon>Chordata</taxon>
        <taxon>Craniata</taxon>
        <taxon>Vertebrata</taxon>
        <taxon>Euteleostomi</taxon>
        <taxon>Actinopterygii</taxon>
        <taxon>Neopterygii</taxon>
        <taxon>Teleostei</taxon>
        <taxon>Clupei</taxon>
        <taxon>Clupeiformes</taxon>
        <taxon>Clupeoidei</taxon>
        <taxon>Clupeidae</taxon>
        <taxon>Clupea</taxon>
    </lineage>
</organism>
<reference evidence="4" key="1">
    <citation type="submission" date="2025-08" db="UniProtKB">
        <authorList>
            <consortium name="RefSeq"/>
        </authorList>
    </citation>
    <scope>IDENTIFICATION</scope>
</reference>
<dbReference type="AlphaFoldDB" id="A0A6P8F319"/>
<evidence type="ECO:0000313" key="4">
    <source>
        <dbReference type="RefSeq" id="XP_031419179.1"/>
    </source>
</evidence>
<dbReference type="Proteomes" id="UP000515152">
    <property type="component" value="Chromosome 25"/>
</dbReference>
<name>A0A6P8F319_CLUHA</name>
<dbReference type="GeneID" id="116219648"/>
<protein>
    <submittedName>
        <fullName evidence="4">Uncharacterized protein C10orf67 homolog, mitochondrial isoform X1</fullName>
    </submittedName>
</protein>
<proteinExistence type="predicted"/>
<sequence>MYNNFVEADDSLFSEIQDILKGKSLENQVRVGCFKRDVSVQTDVSELPSLQTLGENNSTLRMDMEVVKKEVAVKMKCLEAQYITVIQREAIDLYTLMQRKSRNAEDMHKEKIALLQKSYQNQLVEAIHIIKDSFKKSPTQNKISIPGGQTDNRIVEELLTKLEEQSFEMLILTEKVAEYEEQLNTMSYAEDTGETDTDWLKDENGRLEEENEKLNDDIDSLYIDLEQLREDLEAKEKNIEALANDLKQLTIKANEERRTVQKAMHGAISPAPHI</sequence>
<dbReference type="InterPro" id="IPR031651">
    <property type="entry name" value="DUF4709"/>
</dbReference>
<accession>A0A6P8F319</accession>